<sequence>MVTLNPKGGPTLWCLGKLYTIQTDLQAEQIWTREKSLLAENQDVGRSLITVNQLIRRHRLLIKEVASRNKRTELILKEADMLLSQCPDVFKIESNTFESGRKQTSEESHTVELYTDEGIAFQIPRRILDELHHTSLDLRDDLDNSNCLLTKRSRLLDVGHLCFNHHWTYGELRSWLQETEDLIMLESRANRDTATAKAELRTHANVEFRVNGILAQSVRNFSE</sequence>
<dbReference type="AlphaFoldDB" id="A0A8T0D8E1"/>
<reference evidence="1 2" key="1">
    <citation type="submission" date="2019-07" db="EMBL/GenBank/DDBJ databases">
        <title>Annotation for the trematode Paragonimus westermani.</title>
        <authorList>
            <person name="Choi Y.-J."/>
        </authorList>
    </citation>
    <scope>NUCLEOTIDE SEQUENCE [LARGE SCALE GENOMIC DNA]</scope>
    <source>
        <strain evidence="1">180907_Pwestermani</strain>
    </source>
</reference>
<dbReference type="Pfam" id="PF00435">
    <property type="entry name" value="Spectrin"/>
    <property type="match status" value="1"/>
</dbReference>
<dbReference type="SUPFAM" id="SSF46966">
    <property type="entry name" value="Spectrin repeat"/>
    <property type="match status" value="1"/>
</dbReference>
<accession>A0A8T0D8E1</accession>
<keyword evidence="2" id="KW-1185">Reference proteome</keyword>
<name>A0A8T0D8E1_9TREM</name>
<dbReference type="InterPro" id="IPR002017">
    <property type="entry name" value="Spectrin_repeat"/>
</dbReference>
<protein>
    <submittedName>
        <fullName evidence="1">Uncharacterized protein</fullName>
    </submittedName>
</protein>
<evidence type="ECO:0000313" key="1">
    <source>
        <dbReference type="EMBL" id="KAF8564080.1"/>
    </source>
</evidence>
<dbReference type="Proteomes" id="UP000699462">
    <property type="component" value="Unassembled WGS sequence"/>
</dbReference>
<proteinExistence type="predicted"/>
<evidence type="ECO:0000313" key="2">
    <source>
        <dbReference type="Proteomes" id="UP000699462"/>
    </source>
</evidence>
<comment type="caution">
    <text evidence="1">The sequence shown here is derived from an EMBL/GenBank/DDBJ whole genome shotgun (WGS) entry which is preliminary data.</text>
</comment>
<gene>
    <name evidence="1" type="ORF">P879_11651</name>
</gene>
<organism evidence="1 2">
    <name type="scientific">Paragonimus westermani</name>
    <dbReference type="NCBI Taxonomy" id="34504"/>
    <lineage>
        <taxon>Eukaryota</taxon>
        <taxon>Metazoa</taxon>
        <taxon>Spiralia</taxon>
        <taxon>Lophotrochozoa</taxon>
        <taxon>Platyhelminthes</taxon>
        <taxon>Trematoda</taxon>
        <taxon>Digenea</taxon>
        <taxon>Plagiorchiida</taxon>
        <taxon>Troglotremata</taxon>
        <taxon>Troglotrematidae</taxon>
        <taxon>Paragonimus</taxon>
    </lineage>
</organism>
<dbReference type="OrthoDB" id="10017054at2759"/>
<dbReference type="Gene3D" id="1.20.58.60">
    <property type="match status" value="1"/>
</dbReference>
<dbReference type="EMBL" id="JTDF01009789">
    <property type="protein sequence ID" value="KAF8564080.1"/>
    <property type="molecule type" value="Genomic_DNA"/>
</dbReference>